<name>A0A1Q5PZF8_9ACTO</name>
<protein>
    <recommendedName>
        <fullName evidence="1">NAD(P)-binding domain-containing protein</fullName>
    </recommendedName>
</protein>
<dbReference type="AlphaFoldDB" id="A0A1Q5PZF8"/>
<dbReference type="EMBL" id="MQVS01000001">
    <property type="protein sequence ID" value="OKL52842.1"/>
    <property type="molecule type" value="Genomic_DNA"/>
</dbReference>
<dbReference type="InterPro" id="IPR051604">
    <property type="entry name" value="Ergot_Alk_Oxidoreductase"/>
</dbReference>
<dbReference type="InParanoid" id="A0A1Q5PZF8"/>
<dbReference type="STRING" id="52770.BSZ40_01760"/>
<dbReference type="Proteomes" id="UP000185612">
    <property type="component" value="Unassembled WGS sequence"/>
</dbReference>
<feature type="domain" description="NAD(P)-binding" evidence="1">
    <location>
        <begin position="7"/>
        <end position="97"/>
    </location>
</feature>
<dbReference type="SUPFAM" id="SSF51735">
    <property type="entry name" value="NAD(P)-binding Rossmann-fold domains"/>
    <property type="match status" value="1"/>
</dbReference>
<dbReference type="RefSeq" id="WP_073822659.1">
    <property type="nucleotide sequence ID" value="NZ_MQVS01000001.1"/>
</dbReference>
<dbReference type="OrthoDB" id="319724at2"/>
<dbReference type="PANTHER" id="PTHR43162">
    <property type="match status" value="1"/>
</dbReference>
<dbReference type="PANTHER" id="PTHR43162:SF1">
    <property type="entry name" value="PRESTALK A DIFFERENTIATION PROTEIN A"/>
    <property type="match status" value="1"/>
</dbReference>
<keyword evidence="3" id="KW-1185">Reference proteome</keyword>
<accession>A0A1Q5PZF8</accession>
<evidence type="ECO:0000313" key="3">
    <source>
        <dbReference type="Proteomes" id="UP000185612"/>
    </source>
</evidence>
<gene>
    <name evidence="2" type="ORF">BSZ40_01760</name>
</gene>
<dbReference type="Gene3D" id="3.40.50.720">
    <property type="entry name" value="NAD(P)-binding Rossmann-like Domain"/>
    <property type="match status" value="1"/>
</dbReference>
<proteinExistence type="predicted"/>
<dbReference type="InterPro" id="IPR016040">
    <property type="entry name" value="NAD(P)-bd_dom"/>
</dbReference>
<comment type="caution">
    <text evidence="2">The sequence shown here is derived from an EMBL/GenBank/DDBJ whole genome shotgun (WGS) entry which is preliminary data.</text>
</comment>
<organism evidence="2 3">
    <name type="scientific">Buchananella hordeovulneris</name>
    <dbReference type="NCBI Taxonomy" id="52770"/>
    <lineage>
        <taxon>Bacteria</taxon>
        <taxon>Bacillati</taxon>
        <taxon>Actinomycetota</taxon>
        <taxon>Actinomycetes</taxon>
        <taxon>Actinomycetales</taxon>
        <taxon>Actinomycetaceae</taxon>
        <taxon>Buchananella</taxon>
    </lineage>
</organism>
<evidence type="ECO:0000313" key="2">
    <source>
        <dbReference type="EMBL" id="OKL52842.1"/>
    </source>
</evidence>
<dbReference type="Pfam" id="PF13460">
    <property type="entry name" value="NAD_binding_10"/>
    <property type="match status" value="1"/>
</dbReference>
<dbReference type="InterPro" id="IPR036291">
    <property type="entry name" value="NAD(P)-bd_dom_sf"/>
</dbReference>
<evidence type="ECO:0000259" key="1">
    <source>
        <dbReference type="Pfam" id="PF13460"/>
    </source>
</evidence>
<sequence length="269" mass="27440">MRYLVHGATGAQGSPVSQLLLAAGHEVVGGVRHPAAGPGLDLADPAALTAVYQGVDGVFLHLPLATPARQTQYAQSVAVGLCTARPARVVISTSGADPTRGPLATLLTALTTVALPHAVVTPCLFLENLLLPNVTEPLRAHGELRYPLPATLPVSWASHGDVAAVVVELLQRPAPTGVVGVGHLPAVTGPELAAACPPGPTGPVRYVALSPQEFAAQLPPALQGSAAGIQALYAHLGTLPALAIAPATSAQEQLGLHPQPLAQWARQHF</sequence>
<reference evidence="3" key="1">
    <citation type="submission" date="2016-12" db="EMBL/GenBank/DDBJ databases">
        <authorList>
            <person name="Meng X."/>
        </authorList>
    </citation>
    <scope>NUCLEOTIDE SEQUENCE [LARGE SCALE GENOMIC DNA]</scope>
    <source>
        <strain evidence="3">DSM 20732</strain>
    </source>
</reference>